<dbReference type="OrthoDB" id="1673646at2"/>
<dbReference type="RefSeq" id="WP_072338825.1">
    <property type="nucleotide sequence ID" value="NZ_FPKU01000001.1"/>
</dbReference>
<dbReference type="CDD" id="cd01948">
    <property type="entry name" value="EAL"/>
    <property type="match status" value="1"/>
</dbReference>
<proteinExistence type="predicted"/>
<name>A0A1K2HTS5_9HYPH</name>
<dbReference type="EMBL" id="FPKU01000001">
    <property type="protein sequence ID" value="SFZ81461.1"/>
    <property type="molecule type" value="Genomic_DNA"/>
</dbReference>
<evidence type="ECO:0000313" key="2">
    <source>
        <dbReference type="EMBL" id="SFZ81461.1"/>
    </source>
</evidence>
<organism evidence="2 3">
    <name type="scientific">Devosia enhydra</name>
    <dbReference type="NCBI Taxonomy" id="665118"/>
    <lineage>
        <taxon>Bacteria</taxon>
        <taxon>Pseudomonadati</taxon>
        <taxon>Pseudomonadota</taxon>
        <taxon>Alphaproteobacteria</taxon>
        <taxon>Hyphomicrobiales</taxon>
        <taxon>Devosiaceae</taxon>
        <taxon>Devosia</taxon>
    </lineage>
</organism>
<dbReference type="PANTHER" id="PTHR33121">
    <property type="entry name" value="CYCLIC DI-GMP PHOSPHODIESTERASE PDEF"/>
    <property type="match status" value="1"/>
</dbReference>
<accession>A0A1K2HTS5</accession>
<protein>
    <submittedName>
        <fullName evidence="2">EAL domain, c-di-GMP-specific phosphodiesterase class I (Or its enzymatically inactive variant)</fullName>
    </submittedName>
</protein>
<dbReference type="SUPFAM" id="SSF141868">
    <property type="entry name" value="EAL domain-like"/>
    <property type="match status" value="1"/>
</dbReference>
<evidence type="ECO:0000259" key="1">
    <source>
        <dbReference type="PROSITE" id="PS50883"/>
    </source>
</evidence>
<evidence type="ECO:0000313" key="3">
    <source>
        <dbReference type="Proteomes" id="UP000183447"/>
    </source>
</evidence>
<dbReference type="PANTHER" id="PTHR33121:SF15">
    <property type="entry name" value="BLUE LIGHT- AND TEMPERATURE-REGULATED ANTIREPRESSOR BLUF"/>
    <property type="match status" value="1"/>
</dbReference>
<dbReference type="STRING" id="665118.SAMN02983003_0513"/>
<dbReference type="GO" id="GO:0071111">
    <property type="term" value="F:cyclic-guanylate-specific phosphodiesterase activity"/>
    <property type="evidence" value="ECO:0007669"/>
    <property type="project" value="InterPro"/>
</dbReference>
<dbReference type="InterPro" id="IPR001633">
    <property type="entry name" value="EAL_dom"/>
</dbReference>
<dbReference type="Pfam" id="PF00563">
    <property type="entry name" value="EAL"/>
    <property type="match status" value="1"/>
</dbReference>
<dbReference type="Gene3D" id="3.20.20.450">
    <property type="entry name" value="EAL domain"/>
    <property type="match status" value="1"/>
</dbReference>
<dbReference type="AlphaFoldDB" id="A0A1K2HTS5"/>
<dbReference type="PROSITE" id="PS50883">
    <property type="entry name" value="EAL"/>
    <property type="match status" value="1"/>
</dbReference>
<dbReference type="InterPro" id="IPR050706">
    <property type="entry name" value="Cyclic-di-GMP_PDE-like"/>
</dbReference>
<dbReference type="InterPro" id="IPR035919">
    <property type="entry name" value="EAL_sf"/>
</dbReference>
<sequence length="266" mass="29021">MGQSTVCANCRSVTEFPVAFTMAFQPIVDVCGNHLWGHEALVRGSGGEGAASVLRHVDDTNRYAFDQACRVKAIELAGRHIGDRHGRLSINFMPNAVYEPRACIRLSLEAARESGFDPKRLMFEFTEDERIADAAHTKRIIDAYRRMGFLTAIDDFGAGFAGLSLLAEFQPDIIKLDMALVRGLDGNERRRTIVGALASLAAALEITVLAEGVETQGEMQALRDAGISLQQGYFFGRPALERFEVPAGFAAGEERGRIIPFVAATL</sequence>
<feature type="domain" description="EAL" evidence="1">
    <location>
        <begin position="3"/>
        <end position="252"/>
    </location>
</feature>
<dbReference type="SMART" id="SM00052">
    <property type="entry name" value="EAL"/>
    <property type="match status" value="1"/>
</dbReference>
<reference evidence="2 3" key="1">
    <citation type="submission" date="2016-11" db="EMBL/GenBank/DDBJ databases">
        <authorList>
            <person name="Jaros S."/>
            <person name="Januszkiewicz K."/>
            <person name="Wedrychowicz H."/>
        </authorList>
    </citation>
    <scope>NUCLEOTIDE SEQUENCE [LARGE SCALE GENOMIC DNA]</scope>
    <source>
        <strain evidence="2 3">ATCC 23634</strain>
    </source>
</reference>
<dbReference type="Proteomes" id="UP000183447">
    <property type="component" value="Unassembled WGS sequence"/>
</dbReference>
<gene>
    <name evidence="2" type="ORF">SAMN02983003_0513</name>
</gene>
<keyword evidence="3" id="KW-1185">Reference proteome</keyword>